<dbReference type="GO" id="GO:0005506">
    <property type="term" value="F:iron ion binding"/>
    <property type="evidence" value="ECO:0007669"/>
    <property type="project" value="TreeGrafter"/>
</dbReference>
<evidence type="ECO:0000259" key="14">
    <source>
        <dbReference type="Pfam" id="PF00487"/>
    </source>
</evidence>
<evidence type="ECO:0000256" key="7">
    <source>
        <dbReference type="ARBA" id="ARBA00023002"/>
    </source>
</evidence>
<evidence type="ECO:0000256" key="6">
    <source>
        <dbReference type="ARBA" id="ARBA00022989"/>
    </source>
</evidence>
<evidence type="ECO:0000256" key="11">
    <source>
        <dbReference type="ARBA" id="ARBA00023160"/>
    </source>
</evidence>
<dbReference type="PANTHER" id="PTHR11351">
    <property type="entry name" value="ACYL-COA DESATURASE"/>
    <property type="match status" value="1"/>
</dbReference>
<dbReference type="GO" id="GO:0006636">
    <property type="term" value="P:unsaturated fatty acid biosynthetic process"/>
    <property type="evidence" value="ECO:0007669"/>
    <property type="project" value="TreeGrafter"/>
</dbReference>
<feature type="transmembrane region" description="Helical" evidence="13">
    <location>
        <begin position="44"/>
        <end position="64"/>
    </location>
</feature>
<accession>A0AA39G3L1</accession>
<keyword evidence="11 12" id="KW-0275">Fatty acid biosynthesis</keyword>
<reference evidence="15" key="2">
    <citation type="submission" date="2023-03" db="EMBL/GenBank/DDBJ databases">
        <authorList>
            <person name="Inwood S.N."/>
            <person name="Skelly J.G."/>
            <person name="Guhlin J."/>
            <person name="Harrop T.W.R."/>
            <person name="Goldson S.G."/>
            <person name="Dearden P.K."/>
        </authorList>
    </citation>
    <scope>NUCLEOTIDE SEQUENCE</scope>
    <source>
        <strain evidence="15">Lincoln</strain>
        <tissue evidence="15">Whole body</tissue>
    </source>
</reference>
<evidence type="ECO:0000256" key="12">
    <source>
        <dbReference type="RuleBase" id="RU000581"/>
    </source>
</evidence>
<feature type="transmembrane region" description="Helical" evidence="13">
    <location>
        <begin position="193"/>
        <end position="210"/>
    </location>
</feature>
<evidence type="ECO:0000256" key="5">
    <source>
        <dbReference type="ARBA" id="ARBA00022832"/>
    </source>
</evidence>
<comment type="cofactor">
    <cofactor evidence="12">
        <name>Fe(2+)</name>
        <dbReference type="ChEBI" id="CHEBI:29033"/>
    </cofactor>
</comment>
<dbReference type="AlphaFoldDB" id="A0AA39G3L1"/>
<feature type="transmembrane region" description="Helical" evidence="13">
    <location>
        <begin position="222"/>
        <end position="243"/>
    </location>
</feature>
<keyword evidence="16" id="KW-1185">Reference proteome</keyword>
<keyword evidence="8" id="KW-0408">Iron</keyword>
<name>A0AA39G3L1_MICHY</name>
<comment type="subcellular location">
    <subcellularLocation>
        <location evidence="1">Membrane</location>
        <topology evidence="1">Multi-pass membrane protein</topology>
    </subcellularLocation>
</comment>
<protein>
    <recommendedName>
        <fullName evidence="14">Fatty acid desaturase domain-containing protein</fullName>
    </recommendedName>
</protein>
<keyword evidence="7 12" id="KW-0560">Oxidoreductase</keyword>
<evidence type="ECO:0000256" key="1">
    <source>
        <dbReference type="ARBA" id="ARBA00004141"/>
    </source>
</evidence>
<keyword evidence="3 12" id="KW-0444">Lipid biosynthesis</keyword>
<dbReference type="CDD" id="cd03505">
    <property type="entry name" value="Delta9-FADS-like"/>
    <property type="match status" value="1"/>
</dbReference>
<sequence length="337" mass="39826">MPPNTLSTPLSNGSVHHEDNQITSIKSEIKSQKRWNEFETDIKWGNATFIFVLHSMCLYSLITFPYRQQFFLLLWALITAHMATFAITAGVHRLWTHRSYKAKLPLRILLATLYYSAGMNRIYHWVRDHRIHHKYTDTEADPHNSNRGFWFSHVGWLMMKKKNIVKQRGEGIDMTDILQDPVVQFFDRNYAKLNTLLTFIVPVFIPIFFFNQDVKWTIMSQIFIRYTYILNVTWSVNSFAHIYGYRSYDKSIRSTENVWVSLAASGEGWHNYHHVFPWDYQAAELKSFIFNTTKFWIDFFAKIGWAYDLKYVTAQHVQKVVETKGDGTHFIHGKSKL</sequence>
<keyword evidence="10 13" id="KW-0472">Membrane</keyword>
<keyword evidence="4 12" id="KW-0812">Transmembrane</keyword>
<gene>
    <name evidence="15" type="ORF">PV327_003219</name>
</gene>
<dbReference type="Pfam" id="PF00487">
    <property type="entry name" value="FA_desaturase"/>
    <property type="match status" value="1"/>
</dbReference>
<comment type="similarity">
    <text evidence="2 12">Belongs to the fatty acid desaturase type 1 family.</text>
</comment>
<comment type="domain">
    <text evidence="12">The histidine box domains are involved in binding the catalytic metal ions.</text>
</comment>
<evidence type="ECO:0000256" key="8">
    <source>
        <dbReference type="ARBA" id="ARBA00023004"/>
    </source>
</evidence>
<dbReference type="GO" id="GO:0004768">
    <property type="term" value="F:stearoyl-CoA 9-desaturase activity"/>
    <property type="evidence" value="ECO:0007669"/>
    <property type="project" value="TreeGrafter"/>
</dbReference>
<evidence type="ECO:0000256" key="2">
    <source>
        <dbReference type="ARBA" id="ARBA00009295"/>
    </source>
</evidence>
<dbReference type="Proteomes" id="UP001168972">
    <property type="component" value="Unassembled WGS sequence"/>
</dbReference>
<keyword evidence="6 13" id="KW-1133">Transmembrane helix</keyword>
<dbReference type="InterPro" id="IPR015876">
    <property type="entry name" value="Acyl-CoA_DS"/>
</dbReference>
<reference evidence="15" key="1">
    <citation type="journal article" date="2023" name="bioRxiv">
        <title>Scaffold-level genome assemblies of two parasitoid biocontrol wasps reveal the parthenogenesis mechanism and an associated novel virus.</title>
        <authorList>
            <person name="Inwood S."/>
            <person name="Skelly J."/>
            <person name="Guhlin J."/>
            <person name="Harrop T."/>
            <person name="Goldson S."/>
            <person name="Dearden P."/>
        </authorList>
    </citation>
    <scope>NUCLEOTIDE SEQUENCE</scope>
    <source>
        <strain evidence="15">Lincoln</strain>
        <tissue evidence="15">Whole body</tissue>
    </source>
</reference>
<dbReference type="PRINTS" id="PR00075">
    <property type="entry name" value="FACDDSATRASE"/>
</dbReference>
<dbReference type="PANTHER" id="PTHR11351:SF21">
    <property type="entry name" value="GH07782P"/>
    <property type="match status" value="1"/>
</dbReference>
<dbReference type="GO" id="GO:0005789">
    <property type="term" value="C:endoplasmic reticulum membrane"/>
    <property type="evidence" value="ECO:0007669"/>
    <property type="project" value="TreeGrafter"/>
</dbReference>
<evidence type="ECO:0000313" key="16">
    <source>
        <dbReference type="Proteomes" id="UP001168972"/>
    </source>
</evidence>
<keyword evidence="5" id="KW-0276">Fatty acid metabolism</keyword>
<feature type="transmembrane region" description="Helical" evidence="13">
    <location>
        <begin position="104"/>
        <end position="123"/>
    </location>
</feature>
<dbReference type="InterPro" id="IPR005804">
    <property type="entry name" value="FA_desaturase_dom"/>
</dbReference>
<keyword evidence="9" id="KW-0443">Lipid metabolism</keyword>
<evidence type="ECO:0000256" key="3">
    <source>
        <dbReference type="ARBA" id="ARBA00022516"/>
    </source>
</evidence>
<dbReference type="EMBL" id="JAQQBR010000002">
    <property type="protein sequence ID" value="KAK0180884.1"/>
    <property type="molecule type" value="Genomic_DNA"/>
</dbReference>
<feature type="transmembrane region" description="Helical" evidence="13">
    <location>
        <begin position="71"/>
        <end position="92"/>
    </location>
</feature>
<evidence type="ECO:0000256" key="13">
    <source>
        <dbReference type="SAM" id="Phobius"/>
    </source>
</evidence>
<evidence type="ECO:0000256" key="4">
    <source>
        <dbReference type="ARBA" id="ARBA00022692"/>
    </source>
</evidence>
<evidence type="ECO:0000256" key="9">
    <source>
        <dbReference type="ARBA" id="ARBA00023098"/>
    </source>
</evidence>
<comment type="caution">
    <text evidence="15">The sequence shown here is derived from an EMBL/GenBank/DDBJ whole genome shotgun (WGS) entry which is preliminary data.</text>
</comment>
<evidence type="ECO:0000313" key="15">
    <source>
        <dbReference type="EMBL" id="KAK0180884.1"/>
    </source>
</evidence>
<evidence type="ECO:0000256" key="10">
    <source>
        <dbReference type="ARBA" id="ARBA00023136"/>
    </source>
</evidence>
<feature type="domain" description="Fatty acid desaturase" evidence="14">
    <location>
        <begin position="73"/>
        <end position="277"/>
    </location>
</feature>
<organism evidence="15 16">
    <name type="scientific">Microctonus hyperodae</name>
    <name type="common">Parasitoid wasp</name>
    <dbReference type="NCBI Taxonomy" id="165561"/>
    <lineage>
        <taxon>Eukaryota</taxon>
        <taxon>Metazoa</taxon>
        <taxon>Ecdysozoa</taxon>
        <taxon>Arthropoda</taxon>
        <taxon>Hexapoda</taxon>
        <taxon>Insecta</taxon>
        <taxon>Pterygota</taxon>
        <taxon>Neoptera</taxon>
        <taxon>Endopterygota</taxon>
        <taxon>Hymenoptera</taxon>
        <taxon>Apocrita</taxon>
        <taxon>Ichneumonoidea</taxon>
        <taxon>Braconidae</taxon>
        <taxon>Euphorinae</taxon>
        <taxon>Microctonus</taxon>
    </lineage>
</organism>
<proteinExistence type="inferred from homology"/>